<reference evidence="2" key="2">
    <citation type="submission" date="2015-01" db="EMBL/GenBank/DDBJ databases">
        <title>Evolutionary Origins and Diversification of the Mycorrhizal Mutualists.</title>
        <authorList>
            <consortium name="DOE Joint Genome Institute"/>
            <consortium name="Mycorrhizal Genomics Consortium"/>
            <person name="Kohler A."/>
            <person name="Kuo A."/>
            <person name="Nagy L.G."/>
            <person name="Floudas D."/>
            <person name="Copeland A."/>
            <person name="Barry K.W."/>
            <person name="Cichocki N."/>
            <person name="Veneault-Fourrey C."/>
            <person name="LaButti K."/>
            <person name="Lindquist E.A."/>
            <person name="Lipzen A."/>
            <person name="Lundell T."/>
            <person name="Morin E."/>
            <person name="Murat C."/>
            <person name="Riley R."/>
            <person name="Ohm R."/>
            <person name="Sun H."/>
            <person name="Tunlid A."/>
            <person name="Henrissat B."/>
            <person name="Grigoriev I.V."/>
            <person name="Hibbett D.S."/>
            <person name="Martin F."/>
        </authorList>
    </citation>
    <scope>NUCLEOTIDE SEQUENCE [LARGE SCALE GENOMIC DNA]</scope>
    <source>
        <strain evidence="2">MUT 4182</strain>
    </source>
</reference>
<proteinExistence type="predicted"/>
<name>A0A0C3Q4L0_9AGAM</name>
<dbReference type="InterPro" id="IPR011333">
    <property type="entry name" value="SKP1/BTB/POZ_sf"/>
</dbReference>
<dbReference type="EMBL" id="KN823301">
    <property type="protein sequence ID" value="KIO18246.1"/>
    <property type="molecule type" value="Genomic_DNA"/>
</dbReference>
<evidence type="ECO:0000313" key="1">
    <source>
        <dbReference type="EMBL" id="KIO18246.1"/>
    </source>
</evidence>
<dbReference type="OrthoDB" id="10395084at2759"/>
<dbReference type="STRING" id="1051891.A0A0C3Q4L0"/>
<evidence type="ECO:0000313" key="2">
    <source>
        <dbReference type="Proteomes" id="UP000054248"/>
    </source>
</evidence>
<gene>
    <name evidence="1" type="ORF">M407DRAFT_32079</name>
</gene>
<protein>
    <submittedName>
        <fullName evidence="1">Uncharacterized protein</fullName>
    </submittedName>
</protein>
<dbReference type="AlphaFoldDB" id="A0A0C3Q4L0"/>
<organism evidence="1 2">
    <name type="scientific">Tulasnella calospora MUT 4182</name>
    <dbReference type="NCBI Taxonomy" id="1051891"/>
    <lineage>
        <taxon>Eukaryota</taxon>
        <taxon>Fungi</taxon>
        <taxon>Dikarya</taxon>
        <taxon>Basidiomycota</taxon>
        <taxon>Agaricomycotina</taxon>
        <taxon>Agaricomycetes</taxon>
        <taxon>Cantharellales</taxon>
        <taxon>Tulasnellaceae</taxon>
        <taxon>Tulasnella</taxon>
    </lineage>
</organism>
<keyword evidence="2" id="KW-1185">Reference proteome</keyword>
<dbReference type="Gene3D" id="3.30.710.10">
    <property type="entry name" value="Potassium Channel Kv1.1, Chain A"/>
    <property type="match status" value="1"/>
</dbReference>
<dbReference type="HOGENOM" id="CLU_2639920_0_0_1"/>
<accession>A0A0C3Q4L0</accession>
<sequence length="77" mass="8559">MGAFAEASVALEDLLSLLELSNIWDVPELKEQAVKAIVELRLVRVETCDAVIERAEACQAEDLAQVCRETKAQNNWT</sequence>
<reference evidence="1 2" key="1">
    <citation type="submission" date="2014-04" db="EMBL/GenBank/DDBJ databases">
        <authorList>
            <consortium name="DOE Joint Genome Institute"/>
            <person name="Kuo A."/>
            <person name="Girlanda M."/>
            <person name="Perotto S."/>
            <person name="Kohler A."/>
            <person name="Nagy L.G."/>
            <person name="Floudas D."/>
            <person name="Copeland A."/>
            <person name="Barry K.W."/>
            <person name="Cichocki N."/>
            <person name="Veneault-Fourrey C."/>
            <person name="LaButti K."/>
            <person name="Lindquist E.A."/>
            <person name="Lipzen A."/>
            <person name="Lundell T."/>
            <person name="Morin E."/>
            <person name="Murat C."/>
            <person name="Sun H."/>
            <person name="Tunlid A."/>
            <person name="Henrissat B."/>
            <person name="Grigoriev I.V."/>
            <person name="Hibbett D.S."/>
            <person name="Martin F."/>
            <person name="Nordberg H.P."/>
            <person name="Cantor M.N."/>
            <person name="Hua S.X."/>
        </authorList>
    </citation>
    <scope>NUCLEOTIDE SEQUENCE [LARGE SCALE GENOMIC DNA]</scope>
    <source>
        <strain evidence="1 2">MUT 4182</strain>
    </source>
</reference>
<dbReference type="Proteomes" id="UP000054248">
    <property type="component" value="Unassembled WGS sequence"/>
</dbReference>